<keyword evidence="1" id="KW-0472">Membrane</keyword>
<dbReference type="EMBL" id="NPDX01000002">
    <property type="protein sequence ID" value="PJZ84485.1"/>
    <property type="molecule type" value="Genomic_DNA"/>
</dbReference>
<keyword evidence="1" id="KW-1133">Transmembrane helix</keyword>
<keyword evidence="1" id="KW-0812">Transmembrane</keyword>
<dbReference type="Proteomes" id="UP000232145">
    <property type="component" value="Unassembled WGS sequence"/>
</dbReference>
<evidence type="ECO:0000256" key="1">
    <source>
        <dbReference type="SAM" id="Phobius"/>
    </source>
</evidence>
<dbReference type="OrthoDB" id="345628at2"/>
<name>A0A2N0AJK1_9LEPT</name>
<dbReference type="RefSeq" id="WP_100743893.1">
    <property type="nucleotide sequence ID" value="NZ_NPDW01000002.1"/>
</dbReference>
<organism evidence="2 3">
    <name type="scientific">Leptospira harrisiae</name>
    <dbReference type="NCBI Taxonomy" id="2023189"/>
    <lineage>
        <taxon>Bacteria</taxon>
        <taxon>Pseudomonadati</taxon>
        <taxon>Spirochaetota</taxon>
        <taxon>Spirochaetia</taxon>
        <taxon>Leptospirales</taxon>
        <taxon>Leptospiraceae</taxon>
        <taxon>Leptospira</taxon>
    </lineage>
</organism>
<feature type="transmembrane region" description="Helical" evidence="1">
    <location>
        <begin position="76"/>
        <end position="100"/>
    </location>
</feature>
<proteinExistence type="predicted"/>
<protein>
    <submittedName>
        <fullName evidence="2">Uncharacterized protein</fullName>
    </submittedName>
</protein>
<evidence type="ECO:0000313" key="2">
    <source>
        <dbReference type="EMBL" id="PJZ84485.1"/>
    </source>
</evidence>
<sequence>MKSKFDSKSKSGIQVFRHPDPFLKNSDAPQVIRLRVLGQILPLKFLFSSVGLSILLFMIPMGTMFLSVFYHENTGLLLPILISSSLFFCFYSLVLGFLLLNTRIPFLNEWKEKLGFEEV</sequence>
<keyword evidence="3" id="KW-1185">Reference proteome</keyword>
<gene>
    <name evidence="2" type="ORF">CH364_10700</name>
</gene>
<feature type="transmembrane region" description="Helical" evidence="1">
    <location>
        <begin position="45"/>
        <end position="70"/>
    </location>
</feature>
<evidence type="ECO:0000313" key="3">
    <source>
        <dbReference type="Proteomes" id="UP000232145"/>
    </source>
</evidence>
<accession>A0A2N0AJK1</accession>
<comment type="caution">
    <text evidence="2">The sequence shown here is derived from an EMBL/GenBank/DDBJ whole genome shotgun (WGS) entry which is preliminary data.</text>
</comment>
<reference evidence="2 3" key="1">
    <citation type="submission" date="2017-07" db="EMBL/GenBank/DDBJ databases">
        <title>Leptospira spp. isolated from tropical soils.</title>
        <authorList>
            <person name="Thibeaux R."/>
            <person name="Iraola G."/>
            <person name="Ferres I."/>
            <person name="Bierque E."/>
            <person name="Girault D."/>
            <person name="Soupe-Gilbert M.-E."/>
            <person name="Picardeau M."/>
            <person name="Goarant C."/>
        </authorList>
    </citation>
    <scope>NUCLEOTIDE SEQUENCE [LARGE SCALE GENOMIC DNA]</scope>
    <source>
        <strain evidence="2 3">FH2-B-A1</strain>
    </source>
</reference>
<dbReference type="AlphaFoldDB" id="A0A2N0AJK1"/>